<evidence type="ECO:0000313" key="1">
    <source>
        <dbReference type="EMBL" id="KAF0711150.1"/>
    </source>
</evidence>
<protein>
    <submittedName>
        <fullName evidence="1">General transcription factor II-I repeat domain-containing protein 2A-like</fullName>
    </submittedName>
</protein>
<comment type="caution">
    <text evidence="1">The sequence shown here is derived from an EMBL/GenBank/DDBJ whole genome shotgun (WGS) entry which is preliminary data.</text>
</comment>
<evidence type="ECO:0000313" key="2">
    <source>
        <dbReference type="Proteomes" id="UP000478052"/>
    </source>
</evidence>
<proteinExistence type="predicted"/>
<organism evidence="1 2">
    <name type="scientific">Aphis craccivora</name>
    <name type="common">Cowpea aphid</name>
    <dbReference type="NCBI Taxonomy" id="307492"/>
    <lineage>
        <taxon>Eukaryota</taxon>
        <taxon>Metazoa</taxon>
        <taxon>Ecdysozoa</taxon>
        <taxon>Arthropoda</taxon>
        <taxon>Hexapoda</taxon>
        <taxon>Insecta</taxon>
        <taxon>Pterygota</taxon>
        <taxon>Neoptera</taxon>
        <taxon>Paraneoptera</taxon>
        <taxon>Hemiptera</taxon>
        <taxon>Sternorrhyncha</taxon>
        <taxon>Aphidomorpha</taxon>
        <taxon>Aphidoidea</taxon>
        <taxon>Aphididae</taxon>
        <taxon>Aphidini</taxon>
        <taxon>Aphis</taxon>
        <taxon>Aphis</taxon>
    </lineage>
</organism>
<name>A0A6G0VW88_APHCR</name>
<keyword evidence="2" id="KW-1185">Reference proteome</keyword>
<sequence length="45" mass="5153">MKYRKSKYASRLTDGHLNAVLRISTSKIKPTINQLVDAIQIQKSH</sequence>
<reference evidence="1 2" key="1">
    <citation type="submission" date="2019-08" db="EMBL/GenBank/DDBJ databases">
        <title>Whole genome of Aphis craccivora.</title>
        <authorList>
            <person name="Voronova N.V."/>
            <person name="Shulinski R.S."/>
            <person name="Bandarenka Y.V."/>
            <person name="Zhorov D.G."/>
            <person name="Warner D."/>
        </authorList>
    </citation>
    <scope>NUCLEOTIDE SEQUENCE [LARGE SCALE GENOMIC DNA]</scope>
    <source>
        <strain evidence="1">180601</strain>
        <tissue evidence="1">Whole Body</tissue>
    </source>
</reference>
<accession>A0A6G0VW88</accession>
<gene>
    <name evidence="1" type="ORF">FWK35_00030847</name>
</gene>
<dbReference type="EMBL" id="VUJU01011382">
    <property type="protein sequence ID" value="KAF0711150.1"/>
    <property type="molecule type" value="Genomic_DNA"/>
</dbReference>
<dbReference type="AlphaFoldDB" id="A0A6G0VW88"/>
<dbReference type="OrthoDB" id="6623113at2759"/>
<dbReference type="Proteomes" id="UP000478052">
    <property type="component" value="Unassembled WGS sequence"/>
</dbReference>